<feature type="region of interest" description="Disordered" evidence="2">
    <location>
        <begin position="697"/>
        <end position="720"/>
    </location>
</feature>
<keyword evidence="4" id="KW-1185">Reference proteome</keyword>
<organism evidence="3">
    <name type="scientific">Mytilinidion resinicola</name>
    <dbReference type="NCBI Taxonomy" id="574789"/>
    <lineage>
        <taxon>Eukaryota</taxon>
        <taxon>Fungi</taxon>
        <taxon>Dikarya</taxon>
        <taxon>Ascomycota</taxon>
        <taxon>Pezizomycotina</taxon>
        <taxon>Dothideomycetes</taxon>
        <taxon>Pleosporomycetidae</taxon>
        <taxon>Mytilinidiales</taxon>
        <taxon>Mytilinidiaceae</taxon>
        <taxon>Mytilinidion</taxon>
    </lineage>
</organism>
<reference evidence="5" key="2">
    <citation type="submission" date="2020-04" db="EMBL/GenBank/DDBJ databases">
        <authorList>
            <consortium name="NCBI Genome Project"/>
        </authorList>
    </citation>
    <scope>NUCLEOTIDE SEQUENCE</scope>
    <source>
        <strain evidence="5">CBS 304.34</strain>
    </source>
</reference>
<dbReference type="OrthoDB" id="5410764at2759"/>
<feature type="compositionally biased region" description="Polar residues" evidence="2">
    <location>
        <begin position="485"/>
        <end position="498"/>
    </location>
</feature>
<evidence type="ECO:0000313" key="4">
    <source>
        <dbReference type="Proteomes" id="UP000504636"/>
    </source>
</evidence>
<feature type="compositionally biased region" description="Basic and acidic residues" evidence="2">
    <location>
        <begin position="499"/>
        <end position="509"/>
    </location>
</feature>
<reference evidence="3 5" key="1">
    <citation type="journal article" date="2020" name="Stud. Mycol.">
        <title>101 Dothideomycetes genomes: a test case for predicting lifestyles and emergence of pathogens.</title>
        <authorList>
            <person name="Haridas S."/>
            <person name="Albert R."/>
            <person name="Binder M."/>
            <person name="Bloem J."/>
            <person name="Labutti K."/>
            <person name="Salamov A."/>
            <person name="Andreopoulos B."/>
            <person name="Baker S."/>
            <person name="Barry K."/>
            <person name="Bills G."/>
            <person name="Bluhm B."/>
            <person name="Cannon C."/>
            <person name="Castanera R."/>
            <person name="Culley D."/>
            <person name="Daum C."/>
            <person name="Ezra D."/>
            <person name="Gonzalez J."/>
            <person name="Henrissat B."/>
            <person name="Kuo A."/>
            <person name="Liang C."/>
            <person name="Lipzen A."/>
            <person name="Lutzoni F."/>
            <person name="Magnuson J."/>
            <person name="Mondo S."/>
            <person name="Nolan M."/>
            <person name="Ohm R."/>
            <person name="Pangilinan J."/>
            <person name="Park H.-J."/>
            <person name="Ramirez L."/>
            <person name="Alfaro M."/>
            <person name="Sun H."/>
            <person name="Tritt A."/>
            <person name="Yoshinaga Y."/>
            <person name="Zwiers L.-H."/>
            <person name="Turgeon B."/>
            <person name="Goodwin S."/>
            <person name="Spatafora J."/>
            <person name="Crous P."/>
            <person name="Grigoriev I."/>
        </authorList>
    </citation>
    <scope>NUCLEOTIDE SEQUENCE</scope>
    <source>
        <strain evidence="3 5">CBS 304.34</strain>
    </source>
</reference>
<evidence type="ECO:0000256" key="2">
    <source>
        <dbReference type="SAM" id="MobiDB-lite"/>
    </source>
</evidence>
<feature type="region of interest" description="Disordered" evidence="2">
    <location>
        <begin position="426"/>
        <end position="509"/>
    </location>
</feature>
<name>A0A6A6YLJ0_9PEZI</name>
<proteinExistence type="predicted"/>
<feature type="region of interest" description="Disordered" evidence="2">
    <location>
        <begin position="774"/>
        <end position="812"/>
    </location>
</feature>
<sequence>MATPSPQRQVASEHDVIFACSICQATLSEIYEKPESARGLRDGHSPVDRVVTKLWLTECAHLTCSKHLPGGGAPFHPAGQQPTAPCPFCQQTKGESTPKRLFAIRSRKDYDPLLPKVWFKVPPISLDNSTVEMEGLRFHYTSLLRFSAQTHFKLRETQKLLEETLTGAEAFEKAANEATEEILKLKCENEQLKGIEVAVKRWEARTPTIKHYLAGYTKLCSENKMLREKLRGVGYNIPEGRYAPPGDNEGRPRLSPEGAQEIQQDLGLLSDESVLARYRDTYAQYKNQKLAPAGIVHTGTGSHHVSTSVLGNSTMVERSANRSDPSDALIVKAFKRKRLDSSHDLSKVDNRQYEVKPRIESREQMPPPPNRLSKVQEESPRKFPVSRNGGHGYSTGQTKRSPELQVFEGDQWQSLVGPDRMQHVERPMQDRSATSLRNLTVDNRLHVPSPQLRHVQSDSRLRESARASVNLPIKSPLRRLDRPPTSMQQDSFSQPNESTSRHIEETSRNKPWIRDTRASPRYEQGHPIQQTSWTQPAYMNDHQWYGEDHQTASQQYFPPRNDLILTQNGFSTEKPFPGANHPTITGVLDPRTPAPKRTINVNLADSVTSPFFRSTSVDPIPNRTRPVQEPQIIRPVLPDATQGYLIAPTQSRFAEPRSLNGLSFINSPQNSNNVPIYEDRAPISDPRLTQPAVVYPSPRESQGFFTRPDSHRSTFSQHDAVPPSGQWYAQKLHPLPSAMPSMMHATAPSRSASRSSSRYPGDNALLFTGAKIGGASSISGRRPVTHQRSLASLNPPSRGIFSSYQGMRSVRR</sequence>
<feature type="region of interest" description="Disordered" evidence="2">
    <location>
        <begin position="237"/>
        <end position="259"/>
    </location>
</feature>
<feature type="compositionally biased region" description="Basic and acidic residues" evidence="2">
    <location>
        <begin position="455"/>
        <end position="465"/>
    </location>
</feature>
<evidence type="ECO:0000313" key="3">
    <source>
        <dbReference type="EMBL" id="KAF2809433.1"/>
    </source>
</evidence>
<dbReference type="Proteomes" id="UP000504636">
    <property type="component" value="Unplaced"/>
</dbReference>
<feature type="coiled-coil region" evidence="1">
    <location>
        <begin position="168"/>
        <end position="205"/>
    </location>
</feature>
<feature type="region of interest" description="Disordered" evidence="2">
    <location>
        <begin position="739"/>
        <end position="758"/>
    </location>
</feature>
<dbReference type="GeneID" id="54468966"/>
<feature type="region of interest" description="Disordered" evidence="2">
    <location>
        <begin position="342"/>
        <end position="405"/>
    </location>
</feature>
<accession>A0A6A6YLJ0</accession>
<feature type="compositionally biased region" description="Polar residues" evidence="2">
    <location>
        <begin position="786"/>
        <end position="806"/>
    </location>
</feature>
<dbReference type="AlphaFoldDB" id="A0A6A6YLJ0"/>
<reference evidence="5" key="3">
    <citation type="submission" date="2025-04" db="UniProtKB">
        <authorList>
            <consortium name="RefSeq"/>
        </authorList>
    </citation>
    <scope>IDENTIFICATION</scope>
    <source>
        <strain evidence="5">CBS 304.34</strain>
    </source>
</reference>
<evidence type="ECO:0000313" key="5">
    <source>
        <dbReference type="RefSeq" id="XP_033576397.1"/>
    </source>
</evidence>
<feature type="compositionally biased region" description="Low complexity" evidence="2">
    <location>
        <begin position="749"/>
        <end position="758"/>
    </location>
</feature>
<evidence type="ECO:0000256" key="1">
    <source>
        <dbReference type="SAM" id="Coils"/>
    </source>
</evidence>
<keyword evidence="1" id="KW-0175">Coiled coil</keyword>
<dbReference type="RefSeq" id="XP_033576397.1">
    <property type="nucleotide sequence ID" value="XM_033728073.1"/>
</dbReference>
<feature type="compositionally biased region" description="Basic and acidic residues" evidence="2">
    <location>
        <begin position="342"/>
        <end position="363"/>
    </location>
</feature>
<dbReference type="EMBL" id="MU003701">
    <property type="protein sequence ID" value="KAF2809433.1"/>
    <property type="molecule type" value="Genomic_DNA"/>
</dbReference>
<gene>
    <name evidence="3 5" type="ORF">BDZ99DRAFT_571256</name>
</gene>
<feature type="compositionally biased region" description="Polar residues" evidence="2">
    <location>
        <begin position="431"/>
        <end position="441"/>
    </location>
</feature>
<protein>
    <submittedName>
        <fullName evidence="3 5">Uncharacterized protein</fullName>
    </submittedName>
</protein>